<protein>
    <submittedName>
        <fullName evidence="2">Uncharacterized protein</fullName>
    </submittedName>
</protein>
<proteinExistence type="predicted"/>
<dbReference type="RefSeq" id="WP_217427623.1">
    <property type="nucleotide sequence ID" value="NZ_JABSNM010000023.1"/>
</dbReference>
<evidence type="ECO:0000313" key="3">
    <source>
        <dbReference type="Proteomes" id="UP001516061"/>
    </source>
</evidence>
<feature type="region of interest" description="Disordered" evidence="1">
    <location>
        <begin position="62"/>
        <end position="115"/>
    </location>
</feature>
<organism evidence="2 3">
    <name type="scientific">Sphaerotilus uruguayifluvii</name>
    <dbReference type="NCBI Taxonomy" id="2735897"/>
    <lineage>
        <taxon>Bacteria</taxon>
        <taxon>Pseudomonadati</taxon>
        <taxon>Pseudomonadota</taxon>
        <taxon>Betaproteobacteria</taxon>
        <taxon>Burkholderiales</taxon>
        <taxon>Sphaerotilaceae</taxon>
        <taxon>Sphaerotilus</taxon>
    </lineage>
</organism>
<feature type="compositionally biased region" description="Basic and acidic residues" evidence="1">
    <location>
        <begin position="73"/>
        <end position="109"/>
    </location>
</feature>
<accession>A0ABX2G9F1</accession>
<evidence type="ECO:0000256" key="1">
    <source>
        <dbReference type="SAM" id="MobiDB-lite"/>
    </source>
</evidence>
<reference evidence="2 3" key="1">
    <citation type="submission" date="2020-05" db="EMBL/GenBank/DDBJ databases">
        <title>Genomic Encyclopedia of Type Strains, Phase IV (KMG-V): Genome sequencing to study the core and pangenomes of soil and plant-associated prokaryotes.</title>
        <authorList>
            <person name="Whitman W."/>
        </authorList>
    </citation>
    <scope>NUCLEOTIDE SEQUENCE [LARGE SCALE GENOMIC DNA]</scope>
    <source>
        <strain evidence="2 3">C29</strain>
    </source>
</reference>
<sequence length="115" mass="12818">MSRKIRRDAERLGFAMPFPEVHDPAQLKHKQIQLPHAPAKVTGMATDTHLDTEVARIRSHATAQGLCSGGRGLDTRNKDRPRFAGVRDEDRQQQFPEHQRSGPGERDSVQDGDAA</sequence>
<keyword evidence="3" id="KW-1185">Reference proteome</keyword>
<name>A0ABX2G9F1_9BURK</name>
<dbReference type="EMBL" id="JABSNM010000023">
    <property type="protein sequence ID" value="NRT58092.1"/>
    <property type="molecule type" value="Genomic_DNA"/>
</dbReference>
<evidence type="ECO:0000313" key="2">
    <source>
        <dbReference type="EMBL" id="NRT58092.1"/>
    </source>
</evidence>
<comment type="caution">
    <text evidence="2">The sequence shown here is derived from an EMBL/GenBank/DDBJ whole genome shotgun (WGS) entry which is preliminary data.</text>
</comment>
<gene>
    <name evidence="2" type="ORF">HNQ01_003858</name>
</gene>
<dbReference type="Proteomes" id="UP001516061">
    <property type="component" value="Unassembled WGS sequence"/>
</dbReference>